<dbReference type="EMBL" id="CM009749">
    <property type="protein sequence ID" value="PUZ76027.1"/>
    <property type="molecule type" value="Genomic_DNA"/>
</dbReference>
<sequence length="140" mass="15512">MAVAHDPAQPRGGNGGSFDVFDSVTKNRYTLSARVPGVTVPDDSASLMLHDSKDGWLLVSRCQYSFFLMNPFKRGNNAMVVLPPAHELFFNGISFCSTPGSHEHFFKGISFYSTPAAGVARLHGHDHRRILLLRPRHRCS</sequence>
<dbReference type="Gramene" id="PUZ76027">
    <property type="protein sequence ID" value="PUZ76027"/>
    <property type="gene ID" value="GQ55_1G258400"/>
</dbReference>
<dbReference type="Proteomes" id="UP000244336">
    <property type="component" value="Chromosome 1"/>
</dbReference>
<dbReference type="STRING" id="1504633.A0A2T7F7G7"/>
<proteinExistence type="predicted"/>
<evidence type="ECO:0000313" key="1">
    <source>
        <dbReference type="EMBL" id="PUZ76027.1"/>
    </source>
</evidence>
<reference evidence="1 2" key="1">
    <citation type="submission" date="2018-04" db="EMBL/GenBank/DDBJ databases">
        <title>WGS assembly of Panicum hallii var. hallii HAL2.</title>
        <authorList>
            <person name="Lovell J."/>
            <person name="Jenkins J."/>
            <person name="Lowry D."/>
            <person name="Mamidi S."/>
            <person name="Sreedasyam A."/>
            <person name="Weng X."/>
            <person name="Barry K."/>
            <person name="Bonette J."/>
            <person name="Campitelli B."/>
            <person name="Daum C."/>
            <person name="Gordon S."/>
            <person name="Gould B."/>
            <person name="Lipzen A."/>
            <person name="MacQueen A."/>
            <person name="Palacio-Mejia J."/>
            <person name="Plott C."/>
            <person name="Shakirov E."/>
            <person name="Shu S."/>
            <person name="Yoshinaga Y."/>
            <person name="Zane M."/>
            <person name="Rokhsar D."/>
            <person name="Grimwood J."/>
            <person name="Schmutz J."/>
            <person name="Juenger T."/>
        </authorList>
    </citation>
    <scope>NUCLEOTIDE SEQUENCE [LARGE SCALE GENOMIC DNA]</scope>
    <source>
        <strain evidence="2">cv. HAL2</strain>
    </source>
</reference>
<organism evidence="1 2">
    <name type="scientific">Panicum hallii var. hallii</name>
    <dbReference type="NCBI Taxonomy" id="1504633"/>
    <lineage>
        <taxon>Eukaryota</taxon>
        <taxon>Viridiplantae</taxon>
        <taxon>Streptophyta</taxon>
        <taxon>Embryophyta</taxon>
        <taxon>Tracheophyta</taxon>
        <taxon>Spermatophyta</taxon>
        <taxon>Magnoliopsida</taxon>
        <taxon>Liliopsida</taxon>
        <taxon>Poales</taxon>
        <taxon>Poaceae</taxon>
        <taxon>PACMAD clade</taxon>
        <taxon>Panicoideae</taxon>
        <taxon>Panicodae</taxon>
        <taxon>Paniceae</taxon>
        <taxon>Panicinae</taxon>
        <taxon>Panicum</taxon>
        <taxon>Panicum sect. Panicum</taxon>
    </lineage>
</organism>
<evidence type="ECO:0008006" key="3">
    <source>
        <dbReference type="Google" id="ProtNLM"/>
    </source>
</evidence>
<protein>
    <recommendedName>
        <fullName evidence="3">DUF295 domain-containing protein</fullName>
    </recommendedName>
</protein>
<name>A0A2T7F7G7_9POAL</name>
<evidence type="ECO:0000313" key="2">
    <source>
        <dbReference type="Proteomes" id="UP000244336"/>
    </source>
</evidence>
<gene>
    <name evidence="1" type="ORF">GQ55_1G258400</name>
</gene>
<keyword evidence="2" id="KW-1185">Reference proteome</keyword>
<dbReference type="AlphaFoldDB" id="A0A2T7F7G7"/>
<accession>A0A2T7F7G7</accession>
<dbReference type="OrthoDB" id="1863935at2759"/>